<feature type="compositionally biased region" description="Basic and acidic residues" evidence="1">
    <location>
        <begin position="424"/>
        <end position="439"/>
    </location>
</feature>
<feature type="compositionally biased region" description="Basic residues" evidence="1">
    <location>
        <begin position="313"/>
        <end position="328"/>
    </location>
</feature>
<gene>
    <name evidence="2" type="ORF">ATANTOWER_027420</name>
</gene>
<sequence length="762" mass="83135">MTLQQRLQLTGHFTIDLKKLPKFGQVKPKPKSKKGSSEGPTLSTFNKTVPSSAAPQTGILPPVTRSEAAAQKSAETQEGDKPTEPAVAQADQQVSAESSNAAETAETKMVTSEVEPSAEVLSGDVSSDGQASTRNQHESLEGTGKAPEDFGPVEDQRDSSKDFSEVNLIDHQTITESEGPKQDTPGELVSKADDEPTVEKEEVVSQEIDSMEDQPSTTEAKLEAEKVEEKLDDTDKRPRRSTRSKTSPTEEKEKTPKQPEKTVRKYMTRAKNSKAQQEAKTEDAEETKKATNVILDAVEEEVTEEDQPPIQQKPKRGRPKKNTRKTKKLTAALKCPSSPAAVEEADLQVLESVEEETVNEVPAEEPNVTTSSAASKEDGGKTVEKEDSTRNEEDGDHPQLHVSASLDDRVQEVMMIEEASSLEKQNRSEARDETSKMDEAQAEGGDSVGELMVSEEQSLTQLAGDGKDAEEPFSGAEGSKQDVLEEPYATPLTNDVKDVGADLSAVERSEQKISRAESLTQVTEDVNNVEEVVSDEESSKIKLVEEFLSQFAAEDVKDVTEDLPEGTKQEGSEEQSLDQLAGDVKEVGGDGSAVEESKQEVLEEQSLTELVDDLNHAAKDVPPPEGTKQDALEEQSLTQLVHHLEKTSSPEESITEPKEATPTEIECEKPDAETKTASDPHEKKEDKCDPFTSENTLDVNEAGGPEENKPDDQEAEKSPKSAKCKHDDSTDLQGLDNETETPVILVWEVSWLNWTSLVASLH</sequence>
<feature type="compositionally biased region" description="Basic and acidic residues" evidence="1">
    <location>
        <begin position="220"/>
        <end position="236"/>
    </location>
</feature>
<feature type="region of interest" description="Disordered" evidence="1">
    <location>
        <begin position="20"/>
        <end position="496"/>
    </location>
</feature>
<feature type="compositionally biased region" description="Polar residues" evidence="1">
    <location>
        <begin position="41"/>
        <end position="55"/>
    </location>
</feature>
<evidence type="ECO:0000313" key="2">
    <source>
        <dbReference type="EMBL" id="MED6246987.1"/>
    </source>
</evidence>
<feature type="compositionally biased region" description="Acidic residues" evidence="1">
    <location>
        <begin position="297"/>
        <end position="307"/>
    </location>
</feature>
<feature type="compositionally biased region" description="Basic and acidic residues" evidence="1">
    <location>
        <begin position="277"/>
        <end position="289"/>
    </location>
</feature>
<feature type="compositionally biased region" description="Basic and acidic residues" evidence="1">
    <location>
        <begin position="706"/>
        <end position="729"/>
    </location>
</feature>
<feature type="region of interest" description="Disordered" evidence="1">
    <location>
        <begin position="554"/>
        <end position="739"/>
    </location>
</feature>
<dbReference type="Proteomes" id="UP001345963">
    <property type="component" value="Unassembled WGS sequence"/>
</dbReference>
<accession>A0ABU7B8S3</accession>
<protein>
    <submittedName>
        <fullName evidence="2">Uncharacterized protein</fullName>
    </submittedName>
</protein>
<comment type="caution">
    <text evidence="2">The sequence shown here is derived from an EMBL/GenBank/DDBJ whole genome shotgun (WGS) entry which is preliminary data.</text>
</comment>
<name>A0ABU7B8S3_9TELE</name>
<feature type="compositionally biased region" description="Low complexity" evidence="1">
    <location>
        <begin position="359"/>
        <end position="369"/>
    </location>
</feature>
<feature type="compositionally biased region" description="Basic and acidic residues" evidence="1">
    <location>
        <begin position="642"/>
        <end position="689"/>
    </location>
</feature>
<feature type="compositionally biased region" description="Basic and acidic residues" evidence="1">
    <location>
        <begin position="190"/>
        <end position="203"/>
    </location>
</feature>
<reference evidence="2 3" key="1">
    <citation type="submission" date="2021-07" db="EMBL/GenBank/DDBJ databases">
        <authorList>
            <person name="Palmer J.M."/>
        </authorList>
    </citation>
    <scope>NUCLEOTIDE SEQUENCE [LARGE SCALE GENOMIC DNA]</scope>
    <source>
        <strain evidence="2 3">AT_MEX2019</strain>
        <tissue evidence="2">Muscle</tissue>
    </source>
</reference>
<feature type="compositionally biased region" description="Basic and acidic residues" evidence="1">
    <location>
        <begin position="375"/>
        <end position="399"/>
    </location>
</feature>
<organism evidence="2 3">
    <name type="scientific">Ataeniobius toweri</name>
    <dbReference type="NCBI Taxonomy" id="208326"/>
    <lineage>
        <taxon>Eukaryota</taxon>
        <taxon>Metazoa</taxon>
        <taxon>Chordata</taxon>
        <taxon>Craniata</taxon>
        <taxon>Vertebrata</taxon>
        <taxon>Euteleostomi</taxon>
        <taxon>Actinopterygii</taxon>
        <taxon>Neopterygii</taxon>
        <taxon>Teleostei</taxon>
        <taxon>Neoteleostei</taxon>
        <taxon>Acanthomorphata</taxon>
        <taxon>Ovalentaria</taxon>
        <taxon>Atherinomorphae</taxon>
        <taxon>Cyprinodontiformes</taxon>
        <taxon>Goodeidae</taxon>
        <taxon>Ataeniobius</taxon>
    </lineage>
</organism>
<proteinExistence type="predicted"/>
<keyword evidence="3" id="KW-1185">Reference proteome</keyword>
<evidence type="ECO:0000313" key="3">
    <source>
        <dbReference type="Proteomes" id="UP001345963"/>
    </source>
</evidence>
<feature type="compositionally biased region" description="Polar residues" evidence="1">
    <location>
        <begin position="124"/>
        <end position="134"/>
    </location>
</feature>
<dbReference type="EMBL" id="JAHUTI010046024">
    <property type="protein sequence ID" value="MED6246987.1"/>
    <property type="molecule type" value="Genomic_DNA"/>
</dbReference>
<feature type="compositionally biased region" description="Basic and acidic residues" evidence="1">
    <location>
        <begin position="554"/>
        <end position="571"/>
    </location>
</feature>
<feature type="compositionally biased region" description="Basic and acidic residues" evidence="1">
    <location>
        <begin position="154"/>
        <end position="164"/>
    </location>
</feature>
<evidence type="ECO:0000256" key="1">
    <source>
        <dbReference type="SAM" id="MobiDB-lite"/>
    </source>
</evidence>
<feature type="compositionally biased region" description="Basic and acidic residues" evidence="1">
    <location>
        <begin position="248"/>
        <end position="263"/>
    </location>
</feature>
<feature type="compositionally biased region" description="Low complexity" evidence="1">
    <location>
        <begin position="95"/>
        <end position="104"/>
    </location>
</feature>